<accession>J6HK06</accession>
<comment type="caution">
    <text evidence="1">The sequence shown here is derived from an EMBL/GenBank/DDBJ whole genome shotgun (WGS) entry which is preliminary data.</text>
</comment>
<evidence type="ECO:0000313" key="2">
    <source>
        <dbReference type="Proteomes" id="UP000005244"/>
    </source>
</evidence>
<dbReference type="RefSeq" id="WP_009530842.1">
    <property type="nucleotide sequence ID" value="NZ_ALNK01000017.1"/>
</dbReference>
<name>J6HK06_9FIRM</name>
<dbReference type="EMBL" id="ALNK01000017">
    <property type="protein sequence ID" value="EJU22948.1"/>
    <property type="molecule type" value="Genomic_DNA"/>
</dbReference>
<organism evidence="1 2">
    <name type="scientific">Peptoanaerobacter stomatis</name>
    <dbReference type="NCBI Taxonomy" id="796937"/>
    <lineage>
        <taxon>Bacteria</taxon>
        <taxon>Bacillati</taxon>
        <taxon>Bacillota</taxon>
        <taxon>Clostridia</taxon>
        <taxon>Peptostreptococcales</taxon>
        <taxon>Filifactoraceae</taxon>
        <taxon>Peptoanaerobacter</taxon>
    </lineage>
</organism>
<dbReference type="Proteomes" id="UP000005244">
    <property type="component" value="Unassembled WGS sequence"/>
</dbReference>
<reference evidence="1 2" key="1">
    <citation type="submission" date="2012-07" db="EMBL/GenBank/DDBJ databases">
        <authorList>
            <person name="Durkin A.S."/>
            <person name="McCorrison J."/>
            <person name="Torralba M."/>
            <person name="Gillis M."/>
            <person name="Methe B."/>
            <person name="Sutton G."/>
            <person name="Nelson K.E."/>
        </authorList>
    </citation>
    <scope>NUCLEOTIDE SEQUENCE [LARGE SCALE GENOMIC DNA]</scope>
    <source>
        <strain evidence="1 2">OBRC8</strain>
    </source>
</reference>
<protein>
    <submittedName>
        <fullName evidence="1">Uncharacterized protein</fullName>
    </submittedName>
</protein>
<sequence>MGLATLIQNSINSHIGQLNTLMLCRVVQVVPFIKLISYFDMGYEDGSTSARTEIQDPLILKGGSYKVGDVVLTGFLQEFVEDGATRKFDISDAVIIGKVQI</sequence>
<evidence type="ECO:0000313" key="1">
    <source>
        <dbReference type="EMBL" id="EJU22948.1"/>
    </source>
</evidence>
<gene>
    <name evidence="1" type="ORF">HMPREF1143_0486</name>
</gene>
<keyword evidence="2" id="KW-1185">Reference proteome</keyword>
<proteinExistence type="predicted"/>
<dbReference type="AlphaFoldDB" id="J6HK06"/>